<dbReference type="GO" id="GO:0008270">
    <property type="term" value="F:zinc ion binding"/>
    <property type="evidence" value="ECO:0007669"/>
    <property type="project" value="UniProtKB-KW"/>
</dbReference>
<evidence type="ECO:0000256" key="1">
    <source>
        <dbReference type="ARBA" id="ARBA00022723"/>
    </source>
</evidence>
<sequence>MAGMTLMRLIQIAIAGGNLNAEKLALKTSSKMQGPQSFQQITTSVTASAPTVPSKEQSSNLFYASNGSQMLMAPQLSPTQHPQQPAHMYPVNATAVDASNAALAGFRRLLAELKAKKFDQIRFAAYRTASKLRYIQKRTLLSSIELWRLLETFRELGLHSTDPSTSLNRQGTEHLLNRIYTALVPLYIEKGIASNETGAQFAMAQAGEILLGWLTYILDPTNCGRLAVSGLKVALSTLATGRPIDKFTYHYSLLVNSAGVLQIERLEAYLQELLSLAVGVFEEPNFSYNSQTSKFLFTGKSKTFTLEEFLERMLTEPGPQSFSWLKVFHRLGIVENVQHALKCEGCKREPIVGLRYKCTRCPRYNLCQDCFWTGITTDPHTNSHDVKEYTSATKTHSRQFGHSLRKSFQFGRQQSMPTGQTVQPTPQQQQQQQKVANTMGAVRPPQQAPFASFPQYRLCRPGLPASMLQSSGMPPTFYYSVPAPGSAALARPPPTPVMQTRAFHRATSVPLQSQAPLPPPPQAPQQQAVFPPGFNATTVQPLPSLGRDALPTPMVVARGANMSRQQIQSQRHLSTTQAPVQRQQLSGLPSQRQLSTDGGEVGTAINASTTPTTVGYCGVVAAPGNSDASIIPPKSMVDGTLGRKHIQHATQQQQYPLEGGLFRQMSAQASLGHPDEHKMIASYAARLVASRTLSGQAINDAVGSTQSQRELVAQLEAKNREILLEIQRLKMEQANQTAGIAAAMGDSGIKLPPTGMVQPQLPSSDVEDPQLVAELNALRQRKSELEARMNDLQGNRRDLTIQLETLMRLLKTSPGQLGKLNEDLTFGPPYHQQNYSSRPRTANAMLPRRSCSLIRRSSGTRASLEALTNETGHQRSLGTESLLTTAGMNEQTVGNTMSLQRRGSNRLLSPQHQMADVSHKSRPRNLSHSVGPATGALLRGSSTAMPVTSVMEKWQGYPGISGRGTDVVCSPEPAHGSILDSKERTAGNSQHSSKVTLELSGNQGASNTRQCEALSISVRSQQCRSPLSGVGSGAYSAESDCGESSQTSRRRPFNCAAAFESPGGSGNMSSSTDAYLYSDPEMLGTGWQDSSGGRRNQFNNTNKISVTTTASTSNTGVDQTSSVTVVSAPGASASVNSIEKSIETSILN</sequence>
<gene>
    <name evidence="8" type="ORF">EgrG_000655300</name>
</gene>
<dbReference type="SUPFAM" id="SSF57850">
    <property type="entry name" value="RING/U-box"/>
    <property type="match status" value="1"/>
</dbReference>
<dbReference type="PANTHER" id="PTHR12268">
    <property type="entry name" value="E3 UBIQUITIN-PROTEIN LIGASE KCMF1"/>
    <property type="match status" value="1"/>
</dbReference>
<dbReference type="Pfam" id="PF09068">
    <property type="entry name" value="EF-hand_2"/>
    <property type="match status" value="1"/>
</dbReference>
<dbReference type="Pfam" id="PF00569">
    <property type="entry name" value="ZZ"/>
    <property type="match status" value="1"/>
</dbReference>
<evidence type="ECO:0000256" key="2">
    <source>
        <dbReference type="ARBA" id="ARBA00022771"/>
    </source>
</evidence>
<dbReference type="WBParaSite" id="EgrG_000655300">
    <property type="protein sequence ID" value="EgrG_000655300"/>
    <property type="gene ID" value="EgrG_000655300"/>
</dbReference>
<evidence type="ECO:0000313" key="8">
    <source>
        <dbReference type="EMBL" id="CDS18721.1"/>
    </source>
</evidence>
<dbReference type="OrthoDB" id="6019271at2759"/>
<keyword evidence="5" id="KW-0175">Coiled coil</keyword>
<dbReference type="InterPro" id="IPR011992">
    <property type="entry name" value="EF-hand-dom_pair"/>
</dbReference>
<dbReference type="GO" id="GO:0005886">
    <property type="term" value="C:plasma membrane"/>
    <property type="evidence" value="ECO:0007669"/>
    <property type="project" value="TreeGrafter"/>
</dbReference>
<evidence type="ECO:0000313" key="9">
    <source>
        <dbReference type="Proteomes" id="UP000492820"/>
    </source>
</evidence>
<reference evidence="10" key="3">
    <citation type="submission" date="2020-10" db="UniProtKB">
        <authorList>
            <consortium name="WormBaseParasite"/>
        </authorList>
    </citation>
    <scope>IDENTIFICATION</scope>
</reference>
<dbReference type="SMART" id="SM00291">
    <property type="entry name" value="ZnF_ZZ"/>
    <property type="match status" value="1"/>
</dbReference>
<proteinExistence type="predicted"/>
<dbReference type="Gene3D" id="3.30.60.90">
    <property type="match status" value="1"/>
</dbReference>
<accession>A0A068WF37</accession>
<feature type="compositionally biased region" description="Low complexity" evidence="6">
    <location>
        <begin position="417"/>
        <end position="433"/>
    </location>
</feature>
<dbReference type="GO" id="GO:0045202">
    <property type="term" value="C:synapse"/>
    <property type="evidence" value="ECO:0007669"/>
    <property type="project" value="TreeGrafter"/>
</dbReference>
<feature type="region of interest" description="Disordered" evidence="6">
    <location>
        <begin position="507"/>
        <end position="532"/>
    </location>
</feature>
<dbReference type="Pfam" id="PF09069">
    <property type="entry name" value="EF-hand_3"/>
    <property type="match status" value="1"/>
</dbReference>
<keyword evidence="1" id="KW-0479">Metal-binding</keyword>
<dbReference type="InterPro" id="IPR015153">
    <property type="entry name" value="EF-hand_dom_typ1"/>
</dbReference>
<evidence type="ECO:0000256" key="3">
    <source>
        <dbReference type="ARBA" id="ARBA00022833"/>
    </source>
</evidence>
<dbReference type="InterPro" id="IPR050774">
    <property type="entry name" value="KCMF1/Dystrophin"/>
</dbReference>
<evidence type="ECO:0000256" key="5">
    <source>
        <dbReference type="SAM" id="Coils"/>
    </source>
</evidence>
<dbReference type="PROSITE" id="PS50135">
    <property type="entry name" value="ZF_ZZ_2"/>
    <property type="match status" value="1"/>
</dbReference>
<feature type="coiled-coil region" evidence="5">
    <location>
        <begin position="775"/>
        <end position="809"/>
    </location>
</feature>
<dbReference type="InterPro" id="IPR043145">
    <property type="entry name" value="Znf_ZZ_sf"/>
</dbReference>
<dbReference type="InterPro" id="IPR015154">
    <property type="entry name" value="EF-hand_dom_typ2"/>
</dbReference>
<feature type="region of interest" description="Disordered" evidence="6">
    <location>
        <begin position="907"/>
        <end position="937"/>
    </location>
</feature>
<evidence type="ECO:0000256" key="6">
    <source>
        <dbReference type="SAM" id="MobiDB-lite"/>
    </source>
</evidence>
<dbReference type="GO" id="GO:0099536">
    <property type="term" value="P:synaptic signaling"/>
    <property type="evidence" value="ECO:0007669"/>
    <property type="project" value="TreeGrafter"/>
</dbReference>
<keyword evidence="3" id="KW-0862">Zinc</keyword>
<dbReference type="InterPro" id="IPR000433">
    <property type="entry name" value="Znf_ZZ"/>
</dbReference>
<feature type="region of interest" description="Disordered" evidence="6">
    <location>
        <begin position="414"/>
        <end position="439"/>
    </location>
</feature>
<evidence type="ECO:0000259" key="7">
    <source>
        <dbReference type="PROSITE" id="PS50135"/>
    </source>
</evidence>
<feature type="compositionally biased region" description="Polar residues" evidence="6">
    <location>
        <begin position="562"/>
        <end position="596"/>
    </location>
</feature>
<dbReference type="Gene3D" id="6.10.140.70">
    <property type="match status" value="1"/>
</dbReference>
<evidence type="ECO:0000313" key="10">
    <source>
        <dbReference type="WBParaSite" id="EgrG_000655300"/>
    </source>
</evidence>
<feature type="region of interest" description="Disordered" evidence="6">
    <location>
        <begin position="1028"/>
        <end position="1048"/>
    </location>
</feature>
<dbReference type="EMBL" id="LK028578">
    <property type="protein sequence ID" value="CDS18721.1"/>
    <property type="molecule type" value="Genomic_DNA"/>
</dbReference>
<feature type="region of interest" description="Disordered" evidence="6">
    <location>
        <begin position="562"/>
        <end position="608"/>
    </location>
</feature>
<keyword evidence="2 4" id="KW-0863">Zinc-finger</keyword>
<dbReference type="Proteomes" id="UP000492820">
    <property type="component" value="Unassembled WGS sequence"/>
</dbReference>
<organism evidence="8">
    <name type="scientific">Echinococcus granulosus</name>
    <name type="common">Hydatid tapeworm</name>
    <dbReference type="NCBI Taxonomy" id="6210"/>
    <lineage>
        <taxon>Eukaryota</taxon>
        <taxon>Metazoa</taxon>
        <taxon>Spiralia</taxon>
        <taxon>Lophotrochozoa</taxon>
        <taxon>Platyhelminthes</taxon>
        <taxon>Cestoda</taxon>
        <taxon>Eucestoda</taxon>
        <taxon>Cyclophyllidea</taxon>
        <taxon>Taeniidae</taxon>
        <taxon>Echinococcus</taxon>
        <taxon>Echinococcus granulosus group</taxon>
    </lineage>
</organism>
<dbReference type="AlphaFoldDB" id="A0A068WF37"/>
<name>A0A068WF37_ECHGR</name>
<reference evidence="8 9" key="1">
    <citation type="journal article" date="2013" name="Nature">
        <title>The genomes of four tapeworm species reveal adaptations to parasitism.</title>
        <authorList>
            <person name="Tsai I.J."/>
            <person name="Zarowiecki M."/>
            <person name="Holroyd N."/>
            <person name="Garciarrubio A."/>
            <person name="Sanchez-Flores A."/>
            <person name="Brooks K.L."/>
            <person name="Tracey A."/>
            <person name="Bobes R.J."/>
            <person name="Fragoso G."/>
            <person name="Sciutto E."/>
            <person name="Aslett M."/>
            <person name="Beasley H."/>
            <person name="Bennett H.M."/>
            <person name="Cai J."/>
            <person name="Camicia F."/>
            <person name="Clark R."/>
            <person name="Cucher M."/>
            <person name="De Silva N."/>
            <person name="Day T.A."/>
            <person name="Deplazes P."/>
            <person name="Estrada K."/>
            <person name="Fernandez C."/>
            <person name="Holland P.W."/>
            <person name="Hou J."/>
            <person name="Hu S."/>
            <person name="Huckvale T."/>
            <person name="Hung S.S."/>
            <person name="Kamenetzky L."/>
            <person name="Keane J.A."/>
            <person name="Kiss F."/>
            <person name="Koziol U."/>
            <person name="Lambert O."/>
            <person name="Liu K."/>
            <person name="Luo X."/>
            <person name="Luo Y."/>
            <person name="Macchiaroli N."/>
            <person name="Nichol S."/>
            <person name="Paps J."/>
            <person name="Parkinson J."/>
            <person name="Pouchkina-Stantcheva N."/>
            <person name="Riddiford N."/>
            <person name="Rosenzvit M."/>
            <person name="Salinas G."/>
            <person name="Wasmuth J.D."/>
            <person name="Zamanian M."/>
            <person name="Zheng Y."/>
            <person name="Cai X."/>
            <person name="Soberon X."/>
            <person name="Olson P.D."/>
            <person name="Laclette J.P."/>
            <person name="Brehm K."/>
            <person name="Berriman M."/>
            <person name="Garciarrubio A."/>
            <person name="Bobes R.J."/>
            <person name="Fragoso G."/>
            <person name="Sanchez-Flores A."/>
            <person name="Estrada K."/>
            <person name="Cevallos M.A."/>
            <person name="Morett E."/>
            <person name="Gonzalez V."/>
            <person name="Portillo T."/>
            <person name="Ochoa-Leyva A."/>
            <person name="Jose M.V."/>
            <person name="Sciutto E."/>
            <person name="Landa A."/>
            <person name="Jimenez L."/>
            <person name="Valdes V."/>
            <person name="Carrero J.C."/>
            <person name="Larralde C."/>
            <person name="Morales-Montor J."/>
            <person name="Limon-Lason J."/>
            <person name="Soberon X."/>
            <person name="Laclette J.P."/>
        </authorList>
    </citation>
    <scope>NUCLEOTIDE SEQUENCE [LARGE SCALE GENOMIC DNA]</scope>
</reference>
<dbReference type="SUPFAM" id="SSF47473">
    <property type="entry name" value="EF-hand"/>
    <property type="match status" value="2"/>
</dbReference>
<reference evidence="8" key="2">
    <citation type="submission" date="2014-06" db="EMBL/GenBank/DDBJ databases">
        <authorList>
            <person name="Aslett M."/>
        </authorList>
    </citation>
    <scope>NUCLEOTIDE SEQUENCE</scope>
</reference>
<protein>
    <submittedName>
        <fullName evidence="8 10">Dystrobrevin</fullName>
    </submittedName>
</protein>
<dbReference type="PANTHER" id="PTHR12268:SF27">
    <property type="entry name" value="DYSTROBREVIN, ISOFORM F"/>
    <property type="match status" value="1"/>
</dbReference>
<evidence type="ECO:0000256" key="4">
    <source>
        <dbReference type="PROSITE-ProRule" id="PRU00228"/>
    </source>
</evidence>
<feature type="domain" description="ZZ-type" evidence="7">
    <location>
        <begin position="338"/>
        <end position="394"/>
    </location>
</feature>
<feature type="region of interest" description="Disordered" evidence="6">
    <location>
        <begin position="972"/>
        <end position="994"/>
    </location>
</feature>